<comment type="caution">
    <text evidence="4">The sequence shown here is derived from an EMBL/GenBank/DDBJ whole genome shotgun (WGS) entry which is preliminary data.</text>
</comment>
<feature type="compositionally biased region" description="Polar residues" evidence="1">
    <location>
        <begin position="117"/>
        <end position="126"/>
    </location>
</feature>
<dbReference type="SUPFAM" id="SSF49899">
    <property type="entry name" value="Concanavalin A-like lectins/glucanases"/>
    <property type="match status" value="1"/>
</dbReference>
<dbReference type="Proteomes" id="UP000521872">
    <property type="component" value="Unassembled WGS sequence"/>
</dbReference>
<dbReference type="AlphaFoldDB" id="A0A8H4R4F5"/>
<dbReference type="SMART" id="SM00757">
    <property type="entry name" value="CRA"/>
    <property type="match status" value="1"/>
</dbReference>
<sequence length="763" mass="83079">MTSRPGRSSSIPIPRSASSTSGRNIESLIPIPFVSPGRQAAMQGTSGRQPTEPRRVGPEGPRSVTTTHNISVSPVRSTARSVSLVSSVPGRTSSSRPPFEPRVIRGAPAEHIEHGPPQSTSPSQARRVSMGTVRASVTQPTIVPQHVVSSSTAAFPRPAYLNYSSLRHFLQTDAQPSTLPSRVAESPSAASSRAQSYLSSVSSDNDDESSLASVPLPTRSSNHVAAPMPQDQVLRLPTRWSEQDRHHNLNVFSDGRELSFQGPSCSGDKEGSSARANHKIPPACGIYYYEVEIMGKEQKAHISIGFAAPKAKFNRLPGADPHSWGYYGEDGSALSPDRNNVHFGPPFGTGDIIGCGIDFSANVAFYTRNGPVFENIGRHGDLYPSVGVQHNGEAIRTNFGQARFSYDIDYHVQQQCHATWSKIITTPIDYTRLREEPSKPTSASNASSNTTGDNTTDTNDEAKDILNQLILSYLVHHGYAQTAKAFSKRQKDRTASSELLDNSSSSKVKLDAAEAKVGTMEDDIESRTNIVNAILEGQIDSAIDTLQVKFPEVLEADNHLIFFKLRCRKFVELILETAEMKKKLKDIHEKEIEKPTGPDYTQNTWASEDMDMDVDDDSAIPSEFHPVLESGTNWNGTGPSTGLDTTTKYESALNEAIVYGQTLSNDYQSDPRPEVQQLFKKTFGIVAWEDPLTAGGATAELVGQGARVTLSHEVNQAILRSQGRPAQPALETLWRHISACITQLGIFGVGVAAFADMERELLQ</sequence>
<accession>A0A8H4R4F5</accession>
<dbReference type="InterPro" id="IPR003877">
    <property type="entry name" value="SPRY_dom"/>
</dbReference>
<organism evidence="4 5">
    <name type="scientific">Agrocybe pediades</name>
    <dbReference type="NCBI Taxonomy" id="84607"/>
    <lineage>
        <taxon>Eukaryota</taxon>
        <taxon>Fungi</taxon>
        <taxon>Dikarya</taxon>
        <taxon>Basidiomycota</taxon>
        <taxon>Agaricomycotina</taxon>
        <taxon>Agaricomycetes</taxon>
        <taxon>Agaricomycetidae</taxon>
        <taxon>Agaricales</taxon>
        <taxon>Agaricineae</taxon>
        <taxon>Strophariaceae</taxon>
        <taxon>Agrocybe</taxon>
    </lineage>
</organism>
<proteinExistence type="predicted"/>
<dbReference type="InterPro" id="IPR024964">
    <property type="entry name" value="CTLH/CRA"/>
</dbReference>
<feature type="domain" description="B30.2/SPRY" evidence="2">
    <location>
        <begin position="218"/>
        <end position="404"/>
    </location>
</feature>
<dbReference type="Gene3D" id="2.60.120.920">
    <property type="match status" value="1"/>
</dbReference>
<feature type="compositionally biased region" description="Low complexity" evidence="1">
    <location>
        <begin position="441"/>
        <end position="457"/>
    </location>
</feature>
<evidence type="ECO:0000313" key="5">
    <source>
        <dbReference type="Proteomes" id="UP000521872"/>
    </source>
</evidence>
<dbReference type="InterPro" id="IPR050618">
    <property type="entry name" value="Ubq-SigPath_Reg"/>
</dbReference>
<feature type="compositionally biased region" description="Low complexity" evidence="1">
    <location>
        <begin position="1"/>
        <end position="21"/>
    </location>
</feature>
<dbReference type="InterPro" id="IPR006594">
    <property type="entry name" value="LisH"/>
</dbReference>
<dbReference type="PROSITE" id="PS50897">
    <property type="entry name" value="CTLH"/>
    <property type="match status" value="1"/>
</dbReference>
<keyword evidence="5" id="KW-1185">Reference proteome</keyword>
<gene>
    <name evidence="4" type="ORF">D9613_002023</name>
</gene>
<evidence type="ECO:0008006" key="6">
    <source>
        <dbReference type="Google" id="ProtNLM"/>
    </source>
</evidence>
<dbReference type="InterPro" id="IPR013320">
    <property type="entry name" value="ConA-like_dom_sf"/>
</dbReference>
<dbReference type="InterPro" id="IPR001870">
    <property type="entry name" value="B30.2/SPRY"/>
</dbReference>
<feature type="compositionally biased region" description="Polar residues" evidence="1">
    <location>
        <begin position="188"/>
        <end position="198"/>
    </location>
</feature>
<dbReference type="PROSITE" id="PS50188">
    <property type="entry name" value="B302_SPRY"/>
    <property type="match status" value="1"/>
</dbReference>
<name>A0A8H4R4F5_9AGAR</name>
<dbReference type="Pfam" id="PF00622">
    <property type="entry name" value="SPRY"/>
    <property type="match status" value="1"/>
</dbReference>
<evidence type="ECO:0000259" key="2">
    <source>
        <dbReference type="PROSITE" id="PS50188"/>
    </source>
</evidence>
<dbReference type="SMART" id="SM00668">
    <property type="entry name" value="CTLH"/>
    <property type="match status" value="1"/>
</dbReference>
<dbReference type="PROSITE" id="PS50896">
    <property type="entry name" value="LISH"/>
    <property type="match status" value="1"/>
</dbReference>
<feature type="region of interest" description="Disordered" evidence="1">
    <location>
        <begin position="433"/>
        <end position="459"/>
    </location>
</feature>
<dbReference type="Pfam" id="PF08513">
    <property type="entry name" value="LisH"/>
    <property type="match status" value="1"/>
</dbReference>
<dbReference type="InterPro" id="IPR006595">
    <property type="entry name" value="CTLH_C"/>
</dbReference>
<dbReference type="InterPro" id="IPR043136">
    <property type="entry name" value="B30.2/SPRY_sf"/>
</dbReference>
<evidence type="ECO:0000256" key="1">
    <source>
        <dbReference type="SAM" id="MobiDB-lite"/>
    </source>
</evidence>
<feature type="compositionally biased region" description="Polar residues" evidence="1">
    <location>
        <begin position="63"/>
        <end position="96"/>
    </location>
</feature>
<dbReference type="EMBL" id="JAACJL010000001">
    <property type="protein sequence ID" value="KAF4623284.1"/>
    <property type="molecule type" value="Genomic_DNA"/>
</dbReference>
<dbReference type="InterPro" id="IPR013144">
    <property type="entry name" value="CRA_dom"/>
</dbReference>
<feature type="region of interest" description="Disordered" evidence="1">
    <location>
        <begin position="177"/>
        <end position="229"/>
    </location>
</feature>
<evidence type="ECO:0000313" key="4">
    <source>
        <dbReference type="EMBL" id="KAF4623284.1"/>
    </source>
</evidence>
<evidence type="ECO:0000259" key="3">
    <source>
        <dbReference type="PROSITE" id="PS50897"/>
    </source>
</evidence>
<protein>
    <recommendedName>
        <fullName evidence="6">SPRY-domain-containing protein</fullName>
    </recommendedName>
</protein>
<reference evidence="4 5" key="1">
    <citation type="submission" date="2019-12" db="EMBL/GenBank/DDBJ databases">
        <authorList>
            <person name="Floudas D."/>
            <person name="Bentzer J."/>
            <person name="Ahren D."/>
            <person name="Johansson T."/>
            <person name="Persson P."/>
            <person name="Tunlid A."/>
        </authorList>
    </citation>
    <scope>NUCLEOTIDE SEQUENCE [LARGE SCALE GENOMIC DNA]</scope>
    <source>
        <strain evidence="4 5">CBS 102.39</strain>
    </source>
</reference>
<feature type="domain" description="CTLH" evidence="3">
    <location>
        <begin position="523"/>
        <end position="581"/>
    </location>
</feature>
<feature type="region of interest" description="Disordered" evidence="1">
    <location>
        <begin position="1"/>
        <end position="137"/>
    </location>
</feature>
<dbReference type="SMART" id="SM00449">
    <property type="entry name" value="SPRY"/>
    <property type="match status" value="1"/>
</dbReference>
<dbReference type="PANTHER" id="PTHR12864">
    <property type="entry name" value="RAN BINDING PROTEIN 9-RELATED"/>
    <property type="match status" value="1"/>
</dbReference>
<dbReference type="Pfam" id="PF10607">
    <property type="entry name" value="CTLH"/>
    <property type="match status" value="1"/>
</dbReference>